<evidence type="ECO:0000256" key="1">
    <source>
        <dbReference type="SAM" id="MobiDB-lite"/>
    </source>
</evidence>
<feature type="transmembrane region" description="Helical" evidence="2">
    <location>
        <begin position="454"/>
        <end position="477"/>
    </location>
</feature>
<name>A0A1Q9D9D2_SYMMI</name>
<feature type="compositionally biased region" description="Basic and acidic residues" evidence="1">
    <location>
        <begin position="1632"/>
        <end position="1687"/>
    </location>
</feature>
<reference evidence="4 5" key="1">
    <citation type="submission" date="2016-02" db="EMBL/GenBank/DDBJ databases">
        <title>Genome analysis of coral dinoflagellate symbionts highlights evolutionary adaptations to a symbiotic lifestyle.</title>
        <authorList>
            <person name="Aranda M."/>
            <person name="Li Y."/>
            <person name="Liew Y.J."/>
            <person name="Baumgarten S."/>
            <person name="Simakov O."/>
            <person name="Wilson M."/>
            <person name="Piel J."/>
            <person name="Ashoor H."/>
            <person name="Bougouffa S."/>
            <person name="Bajic V.B."/>
            <person name="Ryu T."/>
            <person name="Ravasi T."/>
            <person name="Bayer T."/>
            <person name="Micklem G."/>
            <person name="Kim H."/>
            <person name="Bhak J."/>
            <person name="Lajeunesse T.C."/>
            <person name="Voolstra C.R."/>
        </authorList>
    </citation>
    <scope>NUCLEOTIDE SEQUENCE [LARGE SCALE GENOMIC DNA]</scope>
    <source>
        <strain evidence="4 5">CCMP2467</strain>
    </source>
</reference>
<feature type="transmembrane region" description="Helical" evidence="2">
    <location>
        <begin position="358"/>
        <end position="377"/>
    </location>
</feature>
<evidence type="ECO:0000256" key="2">
    <source>
        <dbReference type="SAM" id="Phobius"/>
    </source>
</evidence>
<feature type="region of interest" description="Disordered" evidence="1">
    <location>
        <begin position="1621"/>
        <end position="1698"/>
    </location>
</feature>
<dbReference type="OrthoDB" id="10381776at2759"/>
<proteinExistence type="predicted"/>
<evidence type="ECO:0000313" key="5">
    <source>
        <dbReference type="Proteomes" id="UP000186817"/>
    </source>
</evidence>
<feature type="domain" description="EF-hand" evidence="3">
    <location>
        <begin position="1242"/>
        <end position="1277"/>
    </location>
</feature>
<evidence type="ECO:0000259" key="3">
    <source>
        <dbReference type="PROSITE" id="PS50222"/>
    </source>
</evidence>
<feature type="transmembrane region" description="Helical" evidence="2">
    <location>
        <begin position="483"/>
        <end position="503"/>
    </location>
</feature>
<keyword evidence="2" id="KW-0472">Membrane</keyword>
<accession>A0A1Q9D9D2</accession>
<evidence type="ECO:0000313" key="4">
    <source>
        <dbReference type="EMBL" id="OLP91758.1"/>
    </source>
</evidence>
<keyword evidence="2" id="KW-1133">Transmembrane helix</keyword>
<feature type="transmembrane region" description="Helical" evidence="2">
    <location>
        <begin position="331"/>
        <end position="352"/>
    </location>
</feature>
<feature type="region of interest" description="Disordered" evidence="1">
    <location>
        <begin position="1075"/>
        <end position="1103"/>
    </location>
</feature>
<feature type="region of interest" description="Disordered" evidence="1">
    <location>
        <begin position="1140"/>
        <end position="1179"/>
    </location>
</feature>
<sequence length="1698" mass="186451">MPAATILPEGPMEAGKEDEGAALLGASEMSEFPRLRPYAALGLLSIVVVASAGLLLPKRGTVPPPRGLPLLHGLLRVLQTTTPAKFWLMCPDDCIWLGKQGSDFVYKYFSRSPWDVAGSIDDTVSHLGAVPQGMWDKIRSKWMQSPPTFKGAPVTMQDLANFMRATLKRDPFSTGGQKVPWMDLREGGAGGPIHSQRKAIIVNHRQLAFLIINSLVGNTLQGVETGLDAAIARCNDINDAPGASPDMLYSLVAYLAILSRELVGDQASVPSERPDVVRGTRVQNVLHRRARADFYHLSQTTTRLHAFWSHSWHGSVSGKVATLFFLNKARAAAAVGTGAAVAACIAFGCGALPDDDLSSWWCLSAGCLAYLLAMLFWRPRQLVFVDRVCISQVNPELQAMGTLSLGAILKCSDTMLVLWDPTWARRLWCVYELAAFIRSRSPGEKPRVIIRPTLLGFTMFACWSASALGGFIFHFVVRQHTTLGGHGVVFLGLALCGLIFWYIAHLARVYCRDVTTMCQHIAHFSVATAESFCCSVDHKYAHSEERMMCDREVMQRCINIWFGGIEAFERQVQGDLYKLLVDQLANHMVSYWRLAEASPVFLWFHLDIAARGLRQFIYLAEDEAHLIFAIMQLLLGLSYWLGVVPILFRVMFRLAWAMQTKCACRLLDYTKSLLLLLPGICIFGAFPFLNSFLAEHLPRDLSPLGFALITIPLAALVWRNLPDGTFLVGTTPGPVNNQWLQDLPARTMKPPTLCNHERLGAGTCGLSDFMAAGVPFQALTDIAGQDVGGGAQLCHVANSQDESLVIFYPEVLAFSIFVGNSRMLPVPFSLLGARRYLNTIYGETGMGPPFQNLCGKVDDGSLLNEDILTQDVWKTQVSLTPVVIKASSFVAVASYCSDCHRGECSEPDMFNNLCDSQRRHLDQDISLWLQAYNSANYHEAVSQTFAAVVKRIGTGPWGGGLWQGDCQQYFLAVWLATSMLPAMELDYYIYDHFCENAGHQCFVLEKGLCEKCIQLSGMSAVIDASRCGDAGAAEMVQRMNGRQAQDIYYLLRDIGPPPTQVFELMEGMAGAAEEMRSHESRSHAGRSSRLRSARMAQEMRPGRKKAQLALEDAELRSLRIPSTAHRGALSPSKHSYLPTLQEQAREDRPAATSFTGKFGTSDALVEADSSKRGQRNRPETHVLTDLSADLLEHVKEEFLENGGVLDGEQFVKAMMRNLDMGGYDRPGKRTLQAEEPVLSSATKAAAVMDLFQHVDVHGEGAVSWEDVSNYFIEQGMSDAMKLGGIVVLALLGSISAQREAPTPPQRPPREAREEREEAQQGLVACRLAGKTPEECYEGFRNSTGGTPADKVKERFELEKGAPKALLGTLENCTRDIAASNASFDECKEQLKTLLQTLKSETLTDEEVEREIRKIAGEKAKHIVSTCSAAATTDAAKEACLSSAEAMQALATLTGRTLESIPEEELRMLFRQGAAEQVSEEVRLCMEAAGSDTEKRACFSSDDIRDAIGESMGKGRGEVTDADVREFSMEGVKEEIWTLLESCPEDSQEQCMTAAKEMLAAVTGSSRPASAISDDMIRQLLHDKMASELGERMRSCVDQAQDNTAKEACRTTLATEALGVARGAQGGGAPSRTDMEEALKEAGRDKAKEVSKDCQGSREECMERIRDEAARSMGLSKEDLSDMEDGKHTAQKNVELSST</sequence>
<feature type="compositionally biased region" description="Basic and acidic residues" evidence="1">
    <location>
        <begin position="1168"/>
        <end position="1179"/>
    </location>
</feature>
<feature type="transmembrane region" description="Helical" evidence="2">
    <location>
        <begin position="38"/>
        <end position="56"/>
    </location>
</feature>
<dbReference type="EMBL" id="LSRX01000650">
    <property type="protein sequence ID" value="OLP91758.1"/>
    <property type="molecule type" value="Genomic_DNA"/>
</dbReference>
<feature type="transmembrane region" description="Helical" evidence="2">
    <location>
        <begin position="669"/>
        <end position="689"/>
    </location>
</feature>
<keyword evidence="5" id="KW-1185">Reference proteome</keyword>
<comment type="caution">
    <text evidence="4">The sequence shown here is derived from an EMBL/GenBank/DDBJ whole genome shotgun (WGS) entry which is preliminary data.</text>
</comment>
<feature type="transmembrane region" description="Helical" evidence="2">
    <location>
        <begin position="701"/>
        <end position="718"/>
    </location>
</feature>
<feature type="transmembrane region" description="Helical" evidence="2">
    <location>
        <begin position="626"/>
        <end position="648"/>
    </location>
</feature>
<gene>
    <name evidence="4" type="ORF">AK812_SmicGene26500</name>
</gene>
<keyword evidence="2" id="KW-0812">Transmembrane</keyword>
<dbReference type="PROSITE" id="PS50222">
    <property type="entry name" value="EF_HAND_2"/>
    <property type="match status" value="1"/>
</dbReference>
<feature type="region of interest" description="Disordered" evidence="1">
    <location>
        <begin position="1297"/>
        <end position="1319"/>
    </location>
</feature>
<feature type="compositionally biased region" description="Basic residues" evidence="1">
    <location>
        <begin position="1083"/>
        <end position="1092"/>
    </location>
</feature>
<feature type="compositionally biased region" description="Basic and acidic residues" evidence="1">
    <location>
        <begin position="1307"/>
        <end position="1318"/>
    </location>
</feature>
<organism evidence="4 5">
    <name type="scientific">Symbiodinium microadriaticum</name>
    <name type="common">Dinoflagellate</name>
    <name type="synonym">Zooxanthella microadriatica</name>
    <dbReference type="NCBI Taxonomy" id="2951"/>
    <lineage>
        <taxon>Eukaryota</taxon>
        <taxon>Sar</taxon>
        <taxon>Alveolata</taxon>
        <taxon>Dinophyceae</taxon>
        <taxon>Suessiales</taxon>
        <taxon>Symbiodiniaceae</taxon>
        <taxon>Symbiodinium</taxon>
    </lineage>
</organism>
<protein>
    <recommendedName>
        <fullName evidence="3">EF-hand domain-containing protein</fullName>
    </recommendedName>
</protein>
<dbReference type="InterPro" id="IPR002048">
    <property type="entry name" value="EF_hand_dom"/>
</dbReference>
<dbReference type="Proteomes" id="UP000186817">
    <property type="component" value="Unassembled WGS sequence"/>
</dbReference>
<dbReference type="GO" id="GO:0005509">
    <property type="term" value="F:calcium ion binding"/>
    <property type="evidence" value="ECO:0007669"/>
    <property type="project" value="InterPro"/>
</dbReference>